<evidence type="ECO:0000313" key="7">
    <source>
        <dbReference type="Proteomes" id="UP000655225"/>
    </source>
</evidence>
<keyword evidence="4" id="KW-0735">Signal-anchor</keyword>
<dbReference type="Pfam" id="PF03141">
    <property type="entry name" value="Methyltransf_29"/>
    <property type="match status" value="1"/>
</dbReference>
<dbReference type="OMA" id="PRWISLE"/>
<dbReference type="GO" id="GO:0032259">
    <property type="term" value="P:methylation"/>
    <property type="evidence" value="ECO:0007669"/>
    <property type="project" value="UniProtKB-KW"/>
</dbReference>
<keyword evidence="3" id="KW-0808">Transferase</keyword>
<keyword evidence="7" id="KW-1185">Reference proteome</keyword>
<dbReference type="AlphaFoldDB" id="A0A835DRV2"/>
<dbReference type="EMBL" id="JABCRI010000001">
    <property type="protein sequence ID" value="KAF8413253.1"/>
    <property type="molecule type" value="Genomic_DNA"/>
</dbReference>
<reference evidence="6 7" key="1">
    <citation type="submission" date="2020-04" db="EMBL/GenBank/DDBJ databases">
        <title>Plant Genome Project.</title>
        <authorList>
            <person name="Zhang R.-G."/>
        </authorList>
    </citation>
    <scope>NUCLEOTIDE SEQUENCE [LARGE SCALE GENOMIC DNA]</scope>
    <source>
        <strain evidence="6">YNK0</strain>
        <tissue evidence="6">Leaf</tissue>
    </source>
</reference>
<evidence type="ECO:0000256" key="4">
    <source>
        <dbReference type="ARBA" id="ARBA00022968"/>
    </source>
</evidence>
<comment type="subcellular location">
    <subcellularLocation>
        <location evidence="5">Endomembrane system</location>
        <topology evidence="5">Single-pass membrane protein</topology>
    </subcellularLocation>
    <subcellularLocation>
        <location evidence="1">Membrane</location>
        <topology evidence="1">Single-pass type II membrane protein</topology>
    </subcellularLocation>
</comment>
<evidence type="ECO:0000256" key="1">
    <source>
        <dbReference type="ARBA" id="ARBA00004606"/>
    </source>
</evidence>
<name>A0A835DRV2_TETSI</name>
<sequence length="398" mass="46335">MRELSELQTESSLVRYTAFLADILSLIESVQSSIAMIQGSREQGNGVMVVNPLSRPKQQFDEPADYFLVEEIRKYVKIKPNRLGKQNFMGANGTFTSIGHTCFSMKKELEEYMDYDVAPQLYGKPFPINESIWKLPDNRNVRWSQYKCKNFTCLACNETRKGFFKCADCFNLSDHEMPRWIKLFNLDPNLNMTSDFLITEVLDIKPREVRIGLDFSVGTGTFAARMGECNVTIVSATINLGAPFNEMIALRGLIPLYLTINQRLPFFDNTLDLIHTTRFLDGWIDFMLLDFVLYDWDRVLRPGGLLWIDSFFCLKEDLKDYLDAFKMLRYRKHKWIVLPKLDKDDREVFFSAVLEKPPRPFRFRNPFAISNSDVEFNCSLVFHDLLSLIIQWGRSGWN</sequence>
<dbReference type="SUPFAM" id="SSF53335">
    <property type="entry name" value="S-adenosyl-L-methionine-dependent methyltransferases"/>
    <property type="match status" value="1"/>
</dbReference>
<dbReference type="InterPro" id="IPR029063">
    <property type="entry name" value="SAM-dependent_MTases_sf"/>
</dbReference>
<proteinExistence type="inferred from homology"/>
<evidence type="ECO:0000256" key="5">
    <source>
        <dbReference type="ARBA" id="ARBA00037847"/>
    </source>
</evidence>
<comment type="caution">
    <text evidence="6">The sequence shown here is derived from an EMBL/GenBank/DDBJ whole genome shotgun (WGS) entry which is preliminary data.</text>
</comment>
<evidence type="ECO:0000256" key="2">
    <source>
        <dbReference type="ARBA" id="ARBA00008361"/>
    </source>
</evidence>
<gene>
    <name evidence="6" type="ORF">HHK36_001229</name>
</gene>
<dbReference type="Proteomes" id="UP000655225">
    <property type="component" value="Unassembled WGS sequence"/>
</dbReference>
<keyword evidence="4" id="KW-0812">Transmembrane</keyword>
<dbReference type="Gene3D" id="3.40.50.150">
    <property type="entry name" value="Vaccinia Virus protein VP39"/>
    <property type="match status" value="1"/>
</dbReference>
<dbReference type="InterPro" id="IPR053223">
    <property type="entry name" value="Prob_Methyltransferase"/>
</dbReference>
<organism evidence="6 7">
    <name type="scientific">Tetracentron sinense</name>
    <name type="common">Spur-leaf</name>
    <dbReference type="NCBI Taxonomy" id="13715"/>
    <lineage>
        <taxon>Eukaryota</taxon>
        <taxon>Viridiplantae</taxon>
        <taxon>Streptophyta</taxon>
        <taxon>Embryophyta</taxon>
        <taxon>Tracheophyta</taxon>
        <taxon>Spermatophyta</taxon>
        <taxon>Magnoliopsida</taxon>
        <taxon>Trochodendrales</taxon>
        <taxon>Trochodendraceae</taxon>
        <taxon>Tetracentron</taxon>
    </lineage>
</organism>
<dbReference type="GO" id="GO:0016020">
    <property type="term" value="C:membrane"/>
    <property type="evidence" value="ECO:0007669"/>
    <property type="project" value="UniProtKB-SubCell"/>
</dbReference>
<dbReference type="InterPro" id="IPR004159">
    <property type="entry name" value="Put_SAM_MeTrfase"/>
</dbReference>
<evidence type="ECO:0000256" key="3">
    <source>
        <dbReference type="ARBA" id="ARBA00022603"/>
    </source>
</evidence>
<keyword evidence="3" id="KW-0489">Methyltransferase</keyword>
<evidence type="ECO:0000313" key="6">
    <source>
        <dbReference type="EMBL" id="KAF8413253.1"/>
    </source>
</evidence>
<dbReference type="PANTHER" id="PTHR44067">
    <property type="entry name" value="S-ADENOSYL-L-METHIONINE-DEPENDENT METHYLTRANSFERASE SUPERFAMILY PROTEIN-RELATED"/>
    <property type="match status" value="1"/>
</dbReference>
<evidence type="ECO:0008006" key="8">
    <source>
        <dbReference type="Google" id="ProtNLM"/>
    </source>
</evidence>
<dbReference type="PANTHER" id="PTHR44067:SF1">
    <property type="entry name" value="S-ADENOSYL-L-METHIONINE-DEPENDENT METHYLTRANSFERASES SUPERFAMILY PROTEIN"/>
    <property type="match status" value="1"/>
</dbReference>
<dbReference type="OrthoDB" id="2013992at2759"/>
<protein>
    <recommendedName>
        <fullName evidence="8">S-adenosyl-L-methionine-dependent methyltransferase</fullName>
    </recommendedName>
</protein>
<dbReference type="GO" id="GO:0012505">
    <property type="term" value="C:endomembrane system"/>
    <property type="evidence" value="ECO:0007669"/>
    <property type="project" value="UniProtKB-SubCell"/>
</dbReference>
<dbReference type="GO" id="GO:0008168">
    <property type="term" value="F:methyltransferase activity"/>
    <property type="evidence" value="ECO:0007669"/>
    <property type="project" value="UniProtKB-KW"/>
</dbReference>
<comment type="similarity">
    <text evidence="2">Belongs to the methyltransferase superfamily.</text>
</comment>
<accession>A0A835DRV2</accession>